<dbReference type="AlphaFoldDB" id="A0A0U9I7V3"/>
<accession>A0A0U9I7V3</accession>
<protein>
    <submittedName>
        <fullName evidence="1">Uncharacterized protein</fullName>
    </submittedName>
</protein>
<keyword evidence="2" id="KW-1185">Reference proteome</keyword>
<evidence type="ECO:0000313" key="2">
    <source>
        <dbReference type="Proteomes" id="UP000054558"/>
    </source>
</evidence>
<dbReference type="EMBL" id="DF237421">
    <property type="protein sequence ID" value="GAQ88951.1"/>
    <property type="molecule type" value="Genomic_DNA"/>
</dbReference>
<reference evidence="1 2" key="1">
    <citation type="journal article" date="2014" name="Nat. Commun.">
        <title>Klebsormidium flaccidum genome reveals primary factors for plant terrestrial adaptation.</title>
        <authorList>
            <person name="Hori K."/>
            <person name="Maruyama F."/>
            <person name="Fujisawa T."/>
            <person name="Togashi T."/>
            <person name="Yamamoto N."/>
            <person name="Seo M."/>
            <person name="Sato S."/>
            <person name="Yamada T."/>
            <person name="Mori H."/>
            <person name="Tajima N."/>
            <person name="Moriyama T."/>
            <person name="Ikeuchi M."/>
            <person name="Watanabe M."/>
            <person name="Wada H."/>
            <person name="Kobayashi K."/>
            <person name="Saito M."/>
            <person name="Masuda T."/>
            <person name="Sasaki-Sekimoto Y."/>
            <person name="Mashiguchi K."/>
            <person name="Awai K."/>
            <person name="Shimojima M."/>
            <person name="Masuda S."/>
            <person name="Iwai M."/>
            <person name="Nobusawa T."/>
            <person name="Narise T."/>
            <person name="Kondo S."/>
            <person name="Saito H."/>
            <person name="Sato R."/>
            <person name="Murakawa M."/>
            <person name="Ihara Y."/>
            <person name="Oshima-Yamada Y."/>
            <person name="Ohtaka K."/>
            <person name="Satoh M."/>
            <person name="Sonobe K."/>
            <person name="Ishii M."/>
            <person name="Ohtani R."/>
            <person name="Kanamori-Sato M."/>
            <person name="Honoki R."/>
            <person name="Miyazaki D."/>
            <person name="Mochizuki H."/>
            <person name="Umetsu J."/>
            <person name="Higashi K."/>
            <person name="Shibata D."/>
            <person name="Kamiya Y."/>
            <person name="Sato N."/>
            <person name="Nakamura Y."/>
            <person name="Tabata S."/>
            <person name="Ida S."/>
            <person name="Kurokawa K."/>
            <person name="Ohta H."/>
        </authorList>
    </citation>
    <scope>NUCLEOTIDE SEQUENCE [LARGE SCALE GENOMIC DNA]</scope>
    <source>
        <strain evidence="1 2">NIES-2285</strain>
    </source>
</reference>
<gene>
    <name evidence="1" type="ORF">KFL_004720100</name>
</gene>
<sequence>MGELTLQEQHQVVVNAIRTLARLSGAKTYVFVVAGDGHVFKSVSPDLKAHERGFVDEVEKARANPIVVWEEGNISILRRAEEALAKTKHAELHPIVAVMIDSLNKLNGHKVSRSTALKDSSSTPTWWPHSPKKYAERTQQLNIRDLTLVIDAVLDQVRNNAVRIEKLRHMLASHFKAGSCSVGTRAVFDAYFDFLLDEACRSETGVLMSNASLANASREFESPEVSPRLSVCGNQSQASGLPALQVSRASNVHRPLPILQPVPECTTKKLCVPLTGEETKGLDLRALPARQTSAEAADLPTFSSKEGLASALWSPSILSTRDYVELGERRKRARTDAVFAEPDWSSYSAPAAASTVPGFYNRPPCIEGATVEGAHESKWPEVVENGAFEAFPGVTERPSAVKTESGAADVEQCADRVTEALQQLAQAERAQGCIWMLFGGSGGRRVWCSPRLTPVTEALVEGLEVAISSRLQDAPVDGGKVNASNVLRSLVRSPSPSESTSPSVVLSEGPSKLRADLAVVVEALVRGMNRITSSQGLPAPSTIPDWFPYPTKYWTIREEMEKAELLHVLDVVFQKARREYFHIRELKAQWHASQGELHNTELRRAVDAYLDGLEMEATAVLPRRVAV</sequence>
<organism evidence="1 2">
    <name type="scientific">Klebsormidium nitens</name>
    <name type="common">Green alga</name>
    <name type="synonym">Ulothrix nitens</name>
    <dbReference type="NCBI Taxonomy" id="105231"/>
    <lineage>
        <taxon>Eukaryota</taxon>
        <taxon>Viridiplantae</taxon>
        <taxon>Streptophyta</taxon>
        <taxon>Klebsormidiophyceae</taxon>
        <taxon>Klebsormidiales</taxon>
        <taxon>Klebsormidiaceae</taxon>
        <taxon>Klebsormidium</taxon>
    </lineage>
</organism>
<evidence type="ECO:0000313" key="1">
    <source>
        <dbReference type="EMBL" id="GAQ88951.1"/>
    </source>
</evidence>
<dbReference type="Proteomes" id="UP000054558">
    <property type="component" value="Unassembled WGS sequence"/>
</dbReference>
<name>A0A0U9I7V3_KLENI</name>
<proteinExistence type="predicted"/>